<evidence type="ECO:0000313" key="2">
    <source>
        <dbReference type="Proteomes" id="UP000824998"/>
    </source>
</evidence>
<name>A0A9P7YP77_9HELO</name>
<protein>
    <submittedName>
        <fullName evidence="1">Uncharacterized protein</fullName>
    </submittedName>
</protein>
<proteinExistence type="predicted"/>
<dbReference type="EMBL" id="MU251398">
    <property type="protein sequence ID" value="KAG9236852.1"/>
    <property type="molecule type" value="Genomic_DNA"/>
</dbReference>
<keyword evidence="2" id="KW-1185">Reference proteome</keyword>
<comment type="caution">
    <text evidence="1">The sequence shown here is derived from an EMBL/GenBank/DDBJ whole genome shotgun (WGS) entry which is preliminary data.</text>
</comment>
<accession>A0A9P7YP77</accession>
<organism evidence="1 2">
    <name type="scientific">Amylocarpus encephaloides</name>
    <dbReference type="NCBI Taxonomy" id="45428"/>
    <lineage>
        <taxon>Eukaryota</taxon>
        <taxon>Fungi</taxon>
        <taxon>Dikarya</taxon>
        <taxon>Ascomycota</taxon>
        <taxon>Pezizomycotina</taxon>
        <taxon>Leotiomycetes</taxon>
        <taxon>Helotiales</taxon>
        <taxon>Helotiales incertae sedis</taxon>
        <taxon>Amylocarpus</taxon>
    </lineage>
</organism>
<sequence>MTSTPGPPRFFEWPHQGQNAKLNTILNGGPTTLRIKCLGLDTGLSNNITNSLRTEPKVLFDILKLLLTINFDGIKPNCILLQNLSNHISNYVLKVKGEEPTLKNMLSNRYIHYTIMMWRSTEENSWPPKSGTNFIWVHPYLQGGSLISKETAKIRNEEVHEDPNIDENGIQYGYMLIDKSTPGFYEKLEKQWISGMELRVNPAMLPVHQPL</sequence>
<dbReference type="Proteomes" id="UP000824998">
    <property type="component" value="Unassembled WGS sequence"/>
</dbReference>
<gene>
    <name evidence="1" type="ORF">BJ875DRAFT_481888</name>
</gene>
<dbReference type="AlphaFoldDB" id="A0A9P7YP77"/>
<evidence type="ECO:0000313" key="1">
    <source>
        <dbReference type="EMBL" id="KAG9236852.1"/>
    </source>
</evidence>
<reference evidence="1" key="1">
    <citation type="journal article" date="2021" name="IMA Fungus">
        <title>Genomic characterization of three marine fungi, including Emericellopsis atlantica sp. nov. with signatures of a generalist lifestyle and marine biomass degradation.</title>
        <authorList>
            <person name="Hagestad O.C."/>
            <person name="Hou L."/>
            <person name="Andersen J.H."/>
            <person name="Hansen E.H."/>
            <person name="Altermark B."/>
            <person name="Li C."/>
            <person name="Kuhnert E."/>
            <person name="Cox R.J."/>
            <person name="Crous P.W."/>
            <person name="Spatafora J.W."/>
            <person name="Lail K."/>
            <person name="Amirebrahimi M."/>
            <person name="Lipzen A."/>
            <person name="Pangilinan J."/>
            <person name="Andreopoulos W."/>
            <person name="Hayes R.D."/>
            <person name="Ng V."/>
            <person name="Grigoriev I.V."/>
            <person name="Jackson S.A."/>
            <person name="Sutton T.D.S."/>
            <person name="Dobson A.D.W."/>
            <person name="Rama T."/>
        </authorList>
    </citation>
    <scope>NUCLEOTIDE SEQUENCE</scope>
    <source>
        <strain evidence="1">TRa018bII</strain>
    </source>
</reference>